<comment type="caution">
    <text evidence="3">The sequence shown here is derived from an EMBL/GenBank/DDBJ whole genome shotgun (WGS) entry which is preliminary data.</text>
</comment>
<dbReference type="InterPro" id="IPR000644">
    <property type="entry name" value="CBS_dom"/>
</dbReference>
<reference evidence="3" key="1">
    <citation type="journal article" date="2015" name="Nature">
        <title>Complex archaea that bridge the gap between prokaryotes and eukaryotes.</title>
        <authorList>
            <person name="Spang A."/>
            <person name="Saw J.H."/>
            <person name="Jorgensen S.L."/>
            <person name="Zaremba-Niedzwiedzka K."/>
            <person name="Martijn J."/>
            <person name="Lind A.E."/>
            <person name="van Eijk R."/>
            <person name="Schleper C."/>
            <person name="Guy L."/>
            <person name="Ettema T.J."/>
        </authorList>
    </citation>
    <scope>NUCLEOTIDE SEQUENCE</scope>
</reference>
<dbReference type="CDD" id="cd00093">
    <property type="entry name" value="HTH_XRE"/>
    <property type="match status" value="1"/>
</dbReference>
<dbReference type="InterPro" id="IPR001387">
    <property type="entry name" value="Cro/C1-type_HTH"/>
</dbReference>
<dbReference type="AlphaFoldDB" id="A0A0F9R8G9"/>
<dbReference type="SMART" id="SM00530">
    <property type="entry name" value="HTH_XRE"/>
    <property type="match status" value="1"/>
</dbReference>
<dbReference type="SUPFAM" id="SSF47413">
    <property type="entry name" value="lambda repressor-like DNA-binding domains"/>
    <property type="match status" value="1"/>
</dbReference>
<protein>
    <recommendedName>
        <fullName evidence="4">HTH cro/C1-type domain-containing protein</fullName>
    </recommendedName>
</protein>
<dbReference type="PIRSF" id="PIRSF037253">
    <property type="entry name" value="HTH_CBS_prd"/>
    <property type="match status" value="1"/>
</dbReference>
<dbReference type="InterPro" id="IPR010982">
    <property type="entry name" value="Lambda_DNA-bd_dom_sf"/>
</dbReference>
<dbReference type="CDD" id="cd02205">
    <property type="entry name" value="CBS_pair_SF"/>
    <property type="match status" value="1"/>
</dbReference>
<dbReference type="Pfam" id="PF00571">
    <property type="entry name" value="CBS"/>
    <property type="match status" value="2"/>
</dbReference>
<dbReference type="EMBL" id="LAZR01003890">
    <property type="protein sequence ID" value="KKN13738.1"/>
    <property type="molecule type" value="Genomic_DNA"/>
</dbReference>
<dbReference type="PROSITE" id="PS50943">
    <property type="entry name" value="HTH_CROC1"/>
    <property type="match status" value="1"/>
</dbReference>
<evidence type="ECO:0000313" key="3">
    <source>
        <dbReference type="EMBL" id="KKN13738.1"/>
    </source>
</evidence>
<dbReference type="SUPFAM" id="SSF54631">
    <property type="entry name" value="CBS-domain pair"/>
    <property type="match status" value="1"/>
</dbReference>
<feature type="domain" description="HTH cro/C1-type" evidence="1">
    <location>
        <begin position="10"/>
        <end position="58"/>
    </location>
</feature>
<evidence type="ECO:0000259" key="1">
    <source>
        <dbReference type="PROSITE" id="PS50943"/>
    </source>
</evidence>
<evidence type="ECO:0000259" key="2">
    <source>
        <dbReference type="PROSITE" id="PS51371"/>
    </source>
</evidence>
<gene>
    <name evidence="3" type="ORF">LCGC14_1003390</name>
</gene>
<dbReference type="Gene3D" id="1.10.260.40">
    <property type="entry name" value="lambda repressor-like DNA-binding domains"/>
    <property type="match status" value="1"/>
</dbReference>
<dbReference type="PROSITE" id="PS51371">
    <property type="entry name" value="CBS"/>
    <property type="match status" value="1"/>
</dbReference>
<name>A0A0F9R8G9_9ZZZZ</name>
<dbReference type="InterPro" id="IPR046342">
    <property type="entry name" value="CBS_dom_sf"/>
</dbReference>
<dbReference type="Gene3D" id="3.10.580.10">
    <property type="entry name" value="CBS-domain"/>
    <property type="match status" value="1"/>
</dbReference>
<organism evidence="3">
    <name type="scientific">marine sediment metagenome</name>
    <dbReference type="NCBI Taxonomy" id="412755"/>
    <lineage>
        <taxon>unclassified sequences</taxon>
        <taxon>metagenomes</taxon>
        <taxon>ecological metagenomes</taxon>
    </lineage>
</organism>
<evidence type="ECO:0008006" key="4">
    <source>
        <dbReference type="Google" id="ProtNLM"/>
    </source>
</evidence>
<feature type="domain" description="CBS" evidence="2">
    <location>
        <begin position="77"/>
        <end position="132"/>
    </location>
</feature>
<dbReference type="InterPro" id="IPR017158">
    <property type="entry name" value="Tscrpt-reg_CBS-contain_prd"/>
</dbReference>
<proteinExistence type="predicted"/>
<accession>A0A0F9R8G9</accession>
<dbReference type="GO" id="GO:0003677">
    <property type="term" value="F:DNA binding"/>
    <property type="evidence" value="ECO:0007669"/>
    <property type="project" value="InterPro"/>
</dbReference>
<dbReference type="Pfam" id="PF01381">
    <property type="entry name" value="HTH_3"/>
    <property type="match status" value="1"/>
</dbReference>
<sequence length="191" mass="22039">MKFLPGTREIKNLRKKLNLNQKELGKKLRIPQSTISRIENRRIDPPYSKFKKIYEFLQNERIKRESIGARTSAEHIMSKNLLTINSKSSIKDAINLLNEYSISQVPIIESGQNMGSLTSKKIQKFITDNPEIINADVSTIKELPFPEIEKNWNVKEISNLLINYPAVLVRERNIYVGIITDSDLLKLTNEN</sequence>